<protein>
    <submittedName>
        <fullName evidence="1">Uncharacterized protein</fullName>
    </submittedName>
</protein>
<gene>
    <name evidence="1" type="ORF">S12H4_30546</name>
</gene>
<evidence type="ECO:0000313" key="1">
    <source>
        <dbReference type="EMBL" id="GAI90684.1"/>
    </source>
</evidence>
<name>X1UEC2_9ZZZZ</name>
<accession>X1UEC2</accession>
<reference evidence="1" key="1">
    <citation type="journal article" date="2014" name="Front. Microbiol.">
        <title>High frequency of phylogenetically diverse reductive dehalogenase-homologous genes in deep subseafloor sedimentary metagenomes.</title>
        <authorList>
            <person name="Kawai M."/>
            <person name="Futagami T."/>
            <person name="Toyoda A."/>
            <person name="Takaki Y."/>
            <person name="Nishi S."/>
            <person name="Hori S."/>
            <person name="Arai W."/>
            <person name="Tsubouchi T."/>
            <person name="Morono Y."/>
            <person name="Uchiyama I."/>
            <person name="Ito T."/>
            <person name="Fujiyama A."/>
            <person name="Inagaki F."/>
            <person name="Takami H."/>
        </authorList>
    </citation>
    <scope>NUCLEOTIDE SEQUENCE</scope>
    <source>
        <strain evidence="1">Expedition CK06-06</strain>
    </source>
</reference>
<dbReference type="AlphaFoldDB" id="X1UEC2"/>
<sequence>MPTVTADFERATRYIFESVFRLTVKPQTPGREEPDGIIKEDKIILYDCKTVLSPPYELPIAHRDQFSRYIKDQYDKLEPHAKTALKCFIIIAHSFGDKIEDKIKKMKVEPYIPFCLVAARDLKLIAEKWLEEQKGKTLPTSALIFQGRCTLSEFKKKFV</sequence>
<organism evidence="1">
    <name type="scientific">marine sediment metagenome</name>
    <dbReference type="NCBI Taxonomy" id="412755"/>
    <lineage>
        <taxon>unclassified sequences</taxon>
        <taxon>metagenomes</taxon>
        <taxon>ecological metagenomes</taxon>
    </lineage>
</organism>
<comment type="caution">
    <text evidence="1">The sequence shown here is derived from an EMBL/GenBank/DDBJ whole genome shotgun (WGS) entry which is preliminary data.</text>
</comment>
<dbReference type="EMBL" id="BARW01017724">
    <property type="protein sequence ID" value="GAI90684.1"/>
    <property type="molecule type" value="Genomic_DNA"/>
</dbReference>
<proteinExistence type="predicted"/>
<dbReference type="Gene3D" id="3.40.91.30">
    <property type="match status" value="1"/>
</dbReference>